<sequence length="127" mass="14330">MWEGRGESKEVLIYKQAEEEEGEEKRGWGGKSVVSQQEHGMGGGKTEASGGEQRQHISRMQLSAFFHLQVTFVLFGSDRAVYYVPHQHKPSRAISASRFVRDRIAAVLDVRGLRVPRAGRLTPFDYP</sequence>
<gene>
    <name evidence="2" type="ORF">MUK42_06569</name>
</gene>
<dbReference type="AlphaFoldDB" id="A0A9E7JWP7"/>
<dbReference type="EMBL" id="CP097506">
    <property type="protein sequence ID" value="URD97352.1"/>
    <property type="molecule type" value="Genomic_DNA"/>
</dbReference>
<evidence type="ECO:0000313" key="3">
    <source>
        <dbReference type="Proteomes" id="UP001055439"/>
    </source>
</evidence>
<feature type="region of interest" description="Disordered" evidence="1">
    <location>
        <begin position="1"/>
        <end position="55"/>
    </location>
</feature>
<dbReference type="Proteomes" id="UP001055439">
    <property type="component" value="Chromosome 4"/>
</dbReference>
<proteinExistence type="predicted"/>
<reference evidence="2" key="1">
    <citation type="submission" date="2022-05" db="EMBL/GenBank/DDBJ databases">
        <title>The Musa troglodytarum L. genome provides insights into the mechanism of non-climacteric behaviour and enrichment of carotenoids.</title>
        <authorList>
            <person name="Wang J."/>
        </authorList>
    </citation>
    <scope>NUCLEOTIDE SEQUENCE</scope>
    <source>
        <tissue evidence="2">Leaf</tissue>
    </source>
</reference>
<keyword evidence="3" id="KW-1185">Reference proteome</keyword>
<evidence type="ECO:0000313" key="2">
    <source>
        <dbReference type="EMBL" id="URD97352.1"/>
    </source>
</evidence>
<feature type="compositionally biased region" description="Basic and acidic residues" evidence="1">
    <location>
        <begin position="1"/>
        <end position="12"/>
    </location>
</feature>
<organism evidence="2 3">
    <name type="scientific">Musa troglodytarum</name>
    <name type="common">fe'i banana</name>
    <dbReference type="NCBI Taxonomy" id="320322"/>
    <lineage>
        <taxon>Eukaryota</taxon>
        <taxon>Viridiplantae</taxon>
        <taxon>Streptophyta</taxon>
        <taxon>Embryophyta</taxon>
        <taxon>Tracheophyta</taxon>
        <taxon>Spermatophyta</taxon>
        <taxon>Magnoliopsida</taxon>
        <taxon>Liliopsida</taxon>
        <taxon>Zingiberales</taxon>
        <taxon>Musaceae</taxon>
        <taxon>Musa</taxon>
    </lineage>
</organism>
<name>A0A9E7JWP7_9LILI</name>
<protein>
    <submittedName>
        <fullName evidence="2">Uncharacterized protein</fullName>
    </submittedName>
</protein>
<accession>A0A9E7JWP7</accession>
<evidence type="ECO:0000256" key="1">
    <source>
        <dbReference type="SAM" id="MobiDB-lite"/>
    </source>
</evidence>